<evidence type="ECO:0000256" key="4">
    <source>
        <dbReference type="ARBA" id="ARBA00023157"/>
    </source>
</evidence>
<evidence type="ECO:0000256" key="5">
    <source>
        <dbReference type="ARBA" id="ARBA00024361"/>
    </source>
</evidence>
<evidence type="ECO:0000313" key="6">
    <source>
        <dbReference type="Proteomes" id="UP001318040"/>
    </source>
</evidence>
<dbReference type="InterPro" id="IPR008663">
    <property type="entry name" value="LECT2"/>
</dbReference>
<keyword evidence="2" id="KW-0732">Signal</keyword>
<dbReference type="PANTHER" id="PTHR11329:SF0">
    <property type="entry name" value="LEUKOCYTE CELL-DERIVED CHEMOTAXIN-2"/>
    <property type="match status" value="1"/>
</dbReference>
<dbReference type="InterPro" id="IPR011055">
    <property type="entry name" value="Dup_hybrid_motif"/>
</dbReference>
<comment type="similarity">
    <text evidence="5">Belongs to the LECT2/MIM-1 family.</text>
</comment>
<organism evidence="6 7">
    <name type="scientific">Petromyzon marinus</name>
    <name type="common">Sea lamprey</name>
    <dbReference type="NCBI Taxonomy" id="7757"/>
    <lineage>
        <taxon>Eukaryota</taxon>
        <taxon>Metazoa</taxon>
        <taxon>Chordata</taxon>
        <taxon>Craniata</taxon>
        <taxon>Vertebrata</taxon>
        <taxon>Cyclostomata</taxon>
        <taxon>Hyperoartia</taxon>
        <taxon>Petromyzontiformes</taxon>
        <taxon>Petromyzontidae</taxon>
        <taxon>Petromyzon</taxon>
    </lineage>
</organism>
<reference evidence="7" key="1">
    <citation type="submission" date="2025-08" db="UniProtKB">
        <authorList>
            <consortium name="RefSeq"/>
        </authorList>
    </citation>
    <scope>IDENTIFICATION</scope>
    <source>
        <tissue evidence="7">Sperm</tissue>
    </source>
</reference>
<gene>
    <name evidence="7" type="primary">LOC116942813</name>
</gene>
<sequence>MRRKSQESRGQCFSSLYKIKSVLLREKNRTTMNILILLVLLGPGLAVAQYEEDVQCESEEGVCQYNNETCNGTYELGKCGGPIDRQCCLENANPLRYSLQLPPYGHVITQCKQGDFCQSLGEKCQDIWNPNLKCSGKYRPKMCPEPGHCQCCLRCQEDERCKKVGGSCQYNNYKCHGIYKPQMCPGGKNCQCCVPKWKPFCHGQVVNVVRGCEGKYGCGHYKSPRPHGKHMGVDIICPDGSRVNAPFKGELKGWARAYKKNNAINDGVILSNSVFCIKIFYVHAHRYTGAVNSDQAIGYLLNVQRVYPGITSHIHVEMCDKSKDPTFYLN</sequence>
<dbReference type="RefSeq" id="XP_032811014.1">
    <property type="nucleotide sequence ID" value="XM_032955123.1"/>
</dbReference>
<keyword evidence="3" id="KW-0862">Zinc</keyword>
<evidence type="ECO:0000313" key="7">
    <source>
        <dbReference type="RefSeq" id="XP_032811014.1"/>
    </source>
</evidence>
<protein>
    <submittedName>
        <fullName evidence="7">Uncharacterized protein LOC116942813</fullName>
    </submittedName>
</protein>
<accession>A0AAJ7T4H1</accession>
<dbReference type="Proteomes" id="UP001318040">
    <property type="component" value="Chromosome 16"/>
</dbReference>
<evidence type="ECO:0000256" key="1">
    <source>
        <dbReference type="ARBA" id="ARBA00022723"/>
    </source>
</evidence>
<dbReference type="GO" id="GO:0046872">
    <property type="term" value="F:metal ion binding"/>
    <property type="evidence" value="ECO:0007669"/>
    <property type="project" value="UniProtKB-KW"/>
</dbReference>
<dbReference type="PANTHER" id="PTHR11329">
    <property type="entry name" value="LEUKOCYTE CELL-DERIVED CHEMOTAXIN 2"/>
    <property type="match status" value="1"/>
</dbReference>
<keyword evidence="6" id="KW-1185">Reference proteome</keyword>
<dbReference type="Gene3D" id="2.70.70.10">
    <property type="entry name" value="Glucose Permease (Domain IIA)"/>
    <property type="match status" value="1"/>
</dbReference>
<dbReference type="AlphaFoldDB" id="A0AAJ7T4H1"/>
<evidence type="ECO:0000256" key="3">
    <source>
        <dbReference type="ARBA" id="ARBA00022833"/>
    </source>
</evidence>
<keyword evidence="1" id="KW-0479">Metal-binding</keyword>
<evidence type="ECO:0000256" key="2">
    <source>
        <dbReference type="ARBA" id="ARBA00022729"/>
    </source>
</evidence>
<name>A0AAJ7T4H1_PETMA</name>
<proteinExistence type="inferred from homology"/>
<dbReference type="KEGG" id="pmrn:116942813"/>
<keyword evidence="4" id="KW-1015">Disulfide bond</keyword>